<comment type="caution">
    <text evidence="2">The sequence shown here is derived from an EMBL/GenBank/DDBJ whole genome shotgun (WGS) entry which is preliminary data.</text>
</comment>
<name>A0A7J8Z971_9ROSI</name>
<feature type="non-terminal residue" evidence="2">
    <location>
        <position position="55"/>
    </location>
</feature>
<proteinExistence type="predicted"/>
<accession>A0A7J8Z971</accession>
<dbReference type="EMBL" id="JABEZV010000004">
    <property type="protein sequence ID" value="MBA0708416.1"/>
    <property type="molecule type" value="Genomic_DNA"/>
</dbReference>
<gene>
    <name evidence="2" type="ORF">Golax_023543</name>
</gene>
<keyword evidence="1" id="KW-0472">Membrane</keyword>
<keyword evidence="1" id="KW-0812">Transmembrane</keyword>
<dbReference type="Proteomes" id="UP000593574">
    <property type="component" value="Unassembled WGS sequence"/>
</dbReference>
<keyword evidence="3" id="KW-1185">Reference proteome</keyword>
<organism evidence="2 3">
    <name type="scientific">Gossypium laxum</name>
    <dbReference type="NCBI Taxonomy" id="34288"/>
    <lineage>
        <taxon>Eukaryota</taxon>
        <taxon>Viridiplantae</taxon>
        <taxon>Streptophyta</taxon>
        <taxon>Embryophyta</taxon>
        <taxon>Tracheophyta</taxon>
        <taxon>Spermatophyta</taxon>
        <taxon>Magnoliopsida</taxon>
        <taxon>eudicotyledons</taxon>
        <taxon>Gunneridae</taxon>
        <taxon>Pentapetalae</taxon>
        <taxon>rosids</taxon>
        <taxon>malvids</taxon>
        <taxon>Malvales</taxon>
        <taxon>Malvaceae</taxon>
        <taxon>Malvoideae</taxon>
        <taxon>Gossypium</taxon>
    </lineage>
</organism>
<dbReference type="AlphaFoldDB" id="A0A7J8Z971"/>
<keyword evidence="1" id="KW-1133">Transmembrane helix</keyword>
<reference evidence="2 3" key="1">
    <citation type="journal article" date="2019" name="Genome Biol. Evol.">
        <title>Insights into the evolution of the New World diploid cottons (Gossypium, subgenus Houzingenia) based on genome sequencing.</title>
        <authorList>
            <person name="Grover C.E."/>
            <person name="Arick M.A. 2nd"/>
            <person name="Thrash A."/>
            <person name="Conover J.L."/>
            <person name="Sanders W.S."/>
            <person name="Peterson D.G."/>
            <person name="Frelichowski J.E."/>
            <person name="Scheffler J.A."/>
            <person name="Scheffler B.E."/>
            <person name="Wendel J.F."/>
        </authorList>
    </citation>
    <scope>NUCLEOTIDE SEQUENCE [LARGE SCALE GENOMIC DNA]</scope>
    <source>
        <strain evidence="2">4</strain>
        <tissue evidence="2">Leaf</tissue>
    </source>
</reference>
<evidence type="ECO:0000313" key="3">
    <source>
        <dbReference type="Proteomes" id="UP000593574"/>
    </source>
</evidence>
<evidence type="ECO:0000313" key="2">
    <source>
        <dbReference type="EMBL" id="MBA0708416.1"/>
    </source>
</evidence>
<sequence>MVGYLHPLKHWITYETLTVFKKFLMRVLCVIFCGPTLMIGADGAFHLGVPDIPLA</sequence>
<evidence type="ECO:0000256" key="1">
    <source>
        <dbReference type="SAM" id="Phobius"/>
    </source>
</evidence>
<protein>
    <submittedName>
        <fullName evidence="2">Uncharacterized protein</fullName>
    </submittedName>
</protein>
<feature type="transmembrane region" description="Helical" evidence="1">
    <location>
        <begin position="23"/>
        <end position="41"/>
    </location>
</feature>